<comment type="caution">
    <text evidence="3">The sequence shown here is derived from an EMBL/GenBank/DDBJ whole genome shotgun (WGS) entry which is preliminary data.</text>
</comment>
<keyword evidence="2" id="KW-0472">Membrane</keyword>
<feature type="transmembrane region" description="Helical" evidence="2">
    <location>
        <begin position="16"/>
        <end position="37"/>
    </location>
</feature>
<evidence type="ECO:0000313" key="3">
    <source>
        <dbReference type="EMBL" id="GAA1196811.1"/>
    </source>
</evidence>
<feature type="region of interest" description="Disordered" evidence="1">
    <location>
        <begin position="169"/>
        <end position="413"/>
    </location>
</feature>
<feature type="compositionally biased region" description="Basic and acidic residues" evidence="1">
    <location>
        <begin position="169"/>
        <end position="178"/>
    </location>
</feature>
<proteinExistence type="predicted"/>
<feature type="compositionally biased region" description="Low complexity" evidence="1">
    <location>
        <begin position="189"/>
        <end position="203"/>
    </location>
</feature>
<reference evidence="3 4" key="1">
    <citation type="journal article" date="2019" name="Int. J. Syst. Evol. Microbiol.">
        <title>The Global Catalogue of Microorganisms (GCM) 10K type strain sequencing project: providing services to taxonomists for standard genome sequencing and annotation.</title>
        <authorList>
            <consortium name="The Broad Institute Genomics Platform"/>
            <consortium name="The Broad Institute Genome Sequencing Center for Infectious Disease"/>
            <person name="Wu L."/>
            <person name="Ma J."/>
        </authorList>
    </citation>
    <scope>NUCLEOTIDE SEQUENCE [LARGE SCALE GENOMIC DNA]</scope>
    <source>
        <strain evidence="3 4">JCM 13022</strain>
    </source>
</reference>
<protein>
    <submittedName>
        <fullName evidence="3">Uncharacterized protein</fullName>
    </submittedName>
</protein>
<gene>
    <name evidence="3" type="ORF">GCM10009675_09990</name>
</gene>
<accession>A0ABN1V9G3</accession>
<dbReference type="Proteomes" id="UP001500467">
    <property type="component" value="Unassembled WGS sequence"/>
</dbReference>
<evidence type="ECO:0000256" key="2">
    <source>
        <dbReference type="SAM" id="Phobius"/>
    </source>
</evidence>
<dbReference type="EMBL" id="BAAALM010000004">
    <property type="protein sequence ID" value="GAA1196811.1"/>
    <property type="molecule type" value="Genomic_DNA"/>
</dbReference>
<evidence type="ECO:0000313" key="4">
    <source>
        <dbReference type="Proteomes" id="UP001500467"/>
    </source>
</evidence>
<evidence type="ECO:0000256" key="1">
    <source>
        <dbReference type="SAM" id="MobiDB-lite"/>
    </source>
</evidence>
<keyword evidence="2" id="KW-1133">Transmembrane helix</keyword>
<sequence>MAATTPTPDARRVRRWLARALAVSGGAAAATAIAWGVGTTSASAVENPLDNVGDAKPAADVPFASGSGDTRSPDSHSPGSHSAETRAAGEQSGARHAQSSDGGSDHGDASGRGESTGAGAGSPDTASGRHVTDRANAEGLAACDHAPGPSDVRGLFDDAHTDRFDIARFADRGRELSGRELSGAELPGDAAESVAAAESVDSAHGTDSESAPCPDSGADRPDGADAPDAAEQTEQSGAADGSDAARQHVEQTWSHVTGRTRDAVHGFGDALRTVADDWSGDRSPDWNGWPDVELPWSGFAPDPGDLPSPNDVPWGSGGPDLPEGAAQTSPHDADARAPGDERHDAVTSTSDRGNHETSGVLDTGHDGASTESAAVDTDSGEPTTPSFPEFDPQYVPASVPSHSSIAGSAHADAPSGAVITTAAPFAVAAAGAVRRSGLLHKSMSPGSQPGVTPD</sequence>
<organism evidence="3 4">
    <name type="scientific">Prauserella alba</name>
    <dbReference type="NCBI Taxonomy" id="176898"/>
    <lineage>
        <taxon>Bacteria</taxon>
        <taxon>Bacillati</taxon>
        <taxon>Actinomycetota</taxon>
        <taxon>Actinomycetes</taxon>
        <taxon>Pseudonocardiales</taxon>
        <taxon>Pseudonocardiaceae</taxon>
        <taxon>Prauserella</taxon>
    </lineage>
</organism>
<name>A0ABN1V9G3_9PSEU</name>
<feature type="compositionally biased region" description="Basic and acidic residues" evidence="1">
    <location>
        <begin position="331"/>
        <end position="345"/>
    </location>
</feature>
<keyword evidence="2" id="KW-0812">Transmembrane</keyword>
<feature type="compositionally biased region" description="Polar residues" evidence="1">
    <location>
        <begin position="67"/>
        <end position="82"/>
    </location>
</feature>
<feature type="region of interest" description="Disordered" evidence="1">
    <location>
        <begin position="44"/>
        <end position="156"/>
    </location>
</feature>
<dbReference type="RefSeq" id="WP_253859375.1">
    <property type="nucleotide sequence ID" value="NZ_BAAALM010000004.1"/>
</dbReference>
<keyword evidence="4" id="KW-1185">Reference proteome</keyword>